<evidence type="ECO:0000256" key="3">
    <source>
        <dbReference type="ARBA" id="ARBA00023295"/>
    </source>
</evidence>
<dbReference type="FunFam" id="3.20.20.80:FF:000004">
    <property type="entry name" value="Beta-glucosidase 6-phospho-beta-glucosidase"/>
    <property type="match status" value="1"/>
</dbReference>
<dbReference type="GO" id="GO:0008422">
    <property type="term" value="F:beta-glucosidase activity"/>
    <property type="evidence" value="ECO:0007669"/>
    <property type="project" value="TreeGrafter"/>
</dbReference>
<comment type="caution">
    <text evidence="5">The sequence shown here is derived from an EMBL/GenBank/DDBJ whole genome shotgun (WGS) entry which is preliminary data.</text>
</comment>
<dbReference type="SUPFAM" id="SSF51445">
    <property type="entry name" value="(Trans)glycosidases"/>
    <property type="match status" value="1"/>
</dbReference>
<dbReference type="PRINTS" id="PR00131">
    <property type="entry name" value="GLHYDRLASE1"/>
</dbReference>
<evidence type="ECO:0000313" key="6">
    <source>
        <dbReference type="Proteomes" id="UP000220752"/>
    </source>
</evidence>
<dbReference type="RefSeq" id="WP_005945633.1">
    <property type="nucleotide sequence ID" value="NZ_CP065382.1"/>
</dbReference>
<keyword evidence="3" id="KW-0326">Glycosidase</keyword>
<reference evidence="5 6" key="1">
    <citation type="journal article" date="2017" name="Front. Microbiol.">
        <title>New Insights into the Diversity of the Genus Faecalibacterium.</title>
        <authorList>
            <person name="Benevides L."/>
            <person name="Burman S."/>
            <person name="Martin R."/>
            <person name="Robert V."/>
            <person name="Thomas M."/>
            <person name="Miquel S."/>
            <person name="Chain F."/>
            <person name="Sokol H."/>
            <person name="Bermudez-Humaran L.G."/>
            <person name="Morrison M."/>
            <person name="Langella P."/>
            <person name="Azevedo V.A."/>
            <person name="Chatel J.M."/>
            <person name="Soares S."/>
        </authorList>
    </citation>
    <scope>NUCLEOTIDE SEQUENCE [LARGE SCALE GENOMIC DNA]</scope>
    <source>
        <strain evidence="6">CNCM I-4540</strain>
    </source>
</reference>
<dbReference type="EMBL" id="NMTQ01000034">
    <property type="protein sequence ID" value="PDX58138.1"/>
    <property type="molecule type" value="Genomic_DNA"/>
</dbReference>
<dbReference type="GO" id="GO:0016052">
    <property type="term" value="P:carbohydrate catabolic process"/>
    <property type="evidence" value="ECO:0007669"/>
    <property type="project" value="TreeGrafter"/>
</dbReference>
<evidence type="ECO:0000313" key="5">
    <source>
        <dbReference type="EMBL" id="PDX58138.1"/>
    </source>
</evidence>
<dbReference type="AlphaFoldDB" id="A0A2A6Z9V8"/>
<accession>A0A2A6Z9V8</accession>
<dbReference type="PROSITE" id="PS00653">
    <property type="entry name" value="GLYCOSYL_HYDROL_F1_2"/>
    <property type="match status" value="1"/>
</dbReference>
<dbReference type="PANTHER" id="PTHR10353:SF122">
    <property type="entry name" value="6-PHOSPHO-BETA-GLUCOSIDASE ASCB-RELATED"/>
    <property type="match status" value="1"/>
</dbReference>
<protein>
    <submittedName>
        <fullName evidence="5">Glycoside hydrolase family 1 protein</fullName>
    </submittedName>
</protein>
<organism evidence="5 6">
    <name type="scientific">Faecalibacterium langellae</name>
    <dbReference type="NCBI Taxonomy" id="3435293"/>
    <lineage>
        <taxon>Bacteria</taxon>
        <taxon>Bacillati</taxon>
        <taxon>Bacillota</taxon>
        <taxon>Clostridia</taxon>
        <taxon>Eubacteriales</taxon>
        <taxon>Oscillospiraceae</taxon>
        <taxon>Faecalibacterium</taxon>
    </lineage>
</organism>
<dbReference type="GO" id="GO:0005829">
    <property type="term" value="C:cytosol"/>
    <property type="evidence" value="ECO:0007669"/>
    <property type="project" value="TreeGrafter"/>
</dbReference>
<dbReference type="Proteomes" id="UP000220752">
    <property type="component" value="Unassembled WGS sequence"/>
</dbReference>
<comment type="similarity">
    <text evidence="1 4">Belongs to the glycosyl hydrolase 1 family.</text>
</comment>
<evidence type="ECO:0000256" key="1">
    <source>
        <dbReference type="ARBA" id="ARBA00010838"/>
    </source>
</evidence>
<name>A0A2A6Z9V8_9FIRM</name>
<keyword evidence="6" id="KW-1185">Reference proteome</keyword>
<dbReference type="InterPro" id="IPR001360">
    <property type="entry name" value="Glyco_hydro_1"/>
</dbReference>
<dbReference type="Gene3D" id="3.20.20.80">
    <property type="entry name" value="Glycosidases"/>
    <property type="match status" value="1"/>
</dbReference>
<evidence type="ECO:0000256" key="2">
    <source>
        <dbReference type="ARBA" id="ARBA00022801"/>
    </source>
</evidence>
<sequence>MSFPKGFFWGGAVAANQVEGAWNVDGKGPSVADVATYKPNTDVKDYKSHVAMDDAHIAAAMADPDDTYYPKRRGIDFYHHYKEDLKLFAEMGFTMLRVSIAWTRIFPTGEEAEPNEKGLQFYSDLFAEMHKNGIEPLVTLSHYEMPLALATKYNGWVDRRVIDCFAKFCHACFERYKDQVKYWLTFNEVDSVIRHPFTTAGIIPSRVPEDKMLETCYQALHHQLVASAMVVKDCHEIIPGSKVGCMLTKLTTYARTCAPDDELATQAKNLENLFYADVHVWGEYPRLILKMFERKGIHVEMLPEDAATLKAGCVDFVSCSYYMTMTESVDPNAERTPGNTVLGVKNPYLPSTDWGWQIDPKGLRYSLIELYDRYRKPLMVVENGMGAKDVVEADGSIHDPYRVEYFRQHISEMGKAIDEGVEMWGYTTWAPIDLISASTNQMSKRYGFIYVDQDDMGNGTLARSRKDSFYWYKKVIASNGEDLD</sequence>
<dbReference type="InterPro" id="IPR033132">
    <property type="entry name" value="GH_1_N_CS"/>
</dbReference>
<dbReference type="Pfam" id="PF00232">
    <property type="entry name" value="Glyco_hydro_1"/>
    <property type="match status" value="2"/>
</dbReference>
<dbReference type="InterPro" id="IPR017853">
    <property type="entry name" value="GH"/>
</dbReference>
<gene>
    <name evidence="5" type="ORF">CGS46_09385</name>
</gene>
<evidence type="ECO:0000256" key="4">
    <source>
        <dbReference type="RuleBase" id="RU003690"/>
    </source>
</evidence>
<proteinExistence type="inferred from homology"/>
<dbReference type="PANTHER" id="PTHR10353">
    <property type="entry name" value="GLYCOSYL HYDROLASE"/>
    <property type="match status" value="1"/>
</dbReference>
<keyword evidence="2 5" id="KW-0378">Hydrolase</keyword>